<dbReference type="AlphaFoldDB" id="A0AA35TCL6"/>
<feature type="domain" description="SEP" evidence="11">
    <location>
        <begin position="190"/>
        <end position="254"/>
    </location>
</feature>
<accession>A0AA35TCL6</accession>
<dbReference type="PANTHER" id="PTHR23333:SF4">
    <property type="entry name" value="UBX DOMAIN-CONTAINING PROTEIN 11"/>
    <property type="match status" value="1"/>
</dbReference>
<reference evidence="12" key="1">
    <citation type="submission" date="2023-03" db="EMBL/GenBank/DDBJ databases">
        <authorList>
            <person name="Steffen K."/>
            <person name="Cardenas P."/>
        </authorList>
    </citation>
    <scope>NUCLEOTIDE SEQUENCE</scope>
</reference>
<evidence type="ECO:0000313" key="13">
    <source>
        <dbReference type="Proteomes" id="UP001174909"/>
    </source>
</evidence>
<dbReference type="InterPro" id="IPR012989">
    <property type="entry name" value="SEP_domain"/>
</dbReference>
<comment type="caution">
    <text evidence="12">The sequence shown here is derived from an EMBL/GenBank/DDBJ whole genome shotgun (WGS) entry which is preliminary data.</text>
</comment>
<dbReference type="InterPro" id="IPR036241">
    <property type="entry name" value="NSFL1C_SEP_dom_sf"/>
</dbReference>
<dbReference type="GO" id="GO:0043130">
    <property type="term" value="F:ubiquitin binding"/>
    <property type="evidence" value="ECO:0007669"/>
    <property type="project" value="TreeGrafter"/>
</dbReference>
<dbReference type="FunFam" id="3.30.420.210:FF:000003">
    <property type="entry name" value="UBX domain protein 11"/>
    <property type="match status" value="1"/>
</dbReference>
<dbReference type="Pfam" id="PF08059">
    <property type="entry name" value="SEP"/>
    <property type="match status" value="1"/>
</dbReference>
<evidence type="ECO:0000256" key="9">
    <source>
        <dbReference type="ARBA" id="ARBA00081109"/>
    </source>
</evidence>
<feature type="region of interest" description="Disordered" evidence="10">
    <location>
        <begin position="254"/>
        <end position="327"/>
    </location>
</feature>
<feature type="region of interest" description="Disordered" evidence="10">
    <location>
        <begin position="62"/>
        <end position="101"/>
    </location>
</feature>
<dbReference type="Proteomes" id="UP001174909">
    <property type="component" value="Unassembled WGS sequence"/>
</dbReference>
<evidence type="ECO:0000256" key="1">
    <source>
        <dbReference type="ARBA" id="ARBA00004245"/>
    </source>
</evidence>
<evidence type="ECO:0000256" key="5">
    <source>
        <dbReference type="ARBA" id="ARBA00059434"/>
    </source>
</evidence>
<evidence type="ECO:0000259" key="11">
    <source>
        <dbReference type="PROSITE" id="PS51399"/>
    </source>
</evidence>
<evidence type="ECO:0000256" key="2">
    <source>
        <dbReference type="ARBA" id="ARBA00022490"/>
    </source>
</evidence>
<dbReference type="GO" id="GO:0043161">
    <property type="term" value="P:proteasome-mediated ubiquitin-dependent protein catabolic process"/>
    <property type="evidence" value="ECO:0007669"/>
    <property type="project" value="TreeGrafter"/>
</dbReference>
<organism evidence="12 13">
    <name type="scientific">Geodia barretti</name>
    <name type="common">Barrett's horny sponge</name>
    <dbReference type="NCBI Taxonomy" id="519541"/>
    <lineage>
        <taxon>Eukaryota</taxon>
        <taxon>Metazoa</taxon>
        <taxon>Porifera</taxon>
        <taxon>Demospongiae</taxon>
        <taxon>Heteroscleromorpha</taxon>
        <taxon>Tetractinellida</taxon>
        <taxon>Astrophorina</taxon>
        <taxon>Geodiidae</taxon>
        <taxon>Geodia</taxon>
    </lineage>
</organism>
<keyword evidence="13" id="KW-1185">Reference proteome</keyword>
<dbReference type="PROSITE" id="PS51399">
    <property type="entry name" value="SEP"/>
    <property type="match status" value="1"/>
</dbReference>
<evidence type="ECO:0000256" key="10">
    <source>
        <dbReference type="SAM" id="MobiDB-lite"/>
    </source>
</evidence>
<comment type="subunit">
    <text evidence="6">Interacts with GNA12, GNA13, RND1, RND2 and RND3.</text>
</comment>
<feature type="region of interest" description="Disordered" evidence="10">
    <location>
        <begin position="1"/>
        <end position="44"/>
    </location>
</feature>
<keyword evidence="4" id="KW-0206">Cytoskeleton</keyword>
<dbReference type="Gene3D" id="3.30.420.210">
    <property type="entry name" value="SEP domain"/>
    <property type="match status" value="1"/>
</dbReference>
<sequence length="367" mass="40380">MSSPSSTLKKVKRSPLPGACRVPFRKTEAAVPPANTSPPPSDSDLLASMAARLAQAEAQLVTTRQEVREKEGRIRELERRLSAPTPPLPHSHGTPHDNHDDLLRKKCDILQKQIQEMEEFLNDYGMIWMGSEGVRGHKEGVWLPDSSLPRNMFAVDFDLIVRNVESLNALAGEGSTAISTTPRGATLRRTESVPLTLYANGLVMFQGPFRPFSDPHTQQCVQDLMDGYFPSELQSQFPDGVPFKLTDQRHMTYEPPNSWGAGVHGSGQKLGGQARPSKLSSPHTTSKLPGLTHPHTLTPPPLPYSRSEAVGRSVPGSSPSLRDQRRSCPRHTIRGLCHSQRPFPTLFLFFCNSPADTCARPTQNTSG</sequence>
<comment type="function">
    <text evidence="5">May be involved in the reorganization of actin cytoskeleton mediated by RND1, RND2 and RND3. Promotes RHOA activation mediated by GNA12 and GNA13.</text>
</comment>
<evidence type="ECO:0000256" key="8">
    <source>
        <dbReference type="ARBA" id="ARBA00075811"/>
    </source>
</evidence>
<keyword evidence="2" id="KW-0963">Cytoplasm</keyword>
<proteinExistence type="predicted"/>
<evidence type="ECO:0000256" key="3">
    <source>
        <dbReference type="ARBA" id="ARBA00023054"/>
    </source>
</evidence>
<keyword evidence="3" id="KW-0175">Coiled coil</keyword>
<evidence type="ECO:0000256" key="6">
    <source>
        <dbReference type="ARBA" id="ARBA00062345"/>
    </source>
</evidence>
<protein>
    <recommendedName>
        <fullName evidence="7">UBX domain-containing protein 11</fullName>
    </recommendedName>
    <alternativeName>
        <fullName evidence="9">Socius</fullName>
    </alternativeName>
    <alternativeName>
        <fullName evidence="8">UBX domain-containing protein 5</fullName>
    </alternativeName>
</protein>
<dbReference type="SUPFAM" id="SSF102848">
    <property type="entry name" value="NSFL1 (p97 ATPase) cofactor p47, SEP domain"/>
    <property type="match status" value="1"/>
</dbReference>
<dbReference type="EMBL" id="CASHTH010003463">
    <property type="protein sequence ID" value="CAI8045319.1"/>
    <property type="molecule type" value="Genomic_DNA"/>
</dbReference>
<feature type="compositionally biased region" description="Polar residues" evidence="10">
    <location>
        <begin position="278"/>
        <end position="287"/>
    </location>
</feature>
<name>A0AA35TCL6_GEOBA</name>
<feature type="compositionally biased region" description="Basic and acidic residues" evidence="10">
    <location>
        <begin position="65"/>
        <end position="81"/>
    </location>
</feature>
<evidence type="ECO:0000256" key="7">
    <source>
        <dbReference type="ARBA" id="ARBA00073759"/>
    </source>
</evidence>
<evidence type="ECO:0000256" key="4">
    <source>
        <dbReference type="ARBA" id="ARBA00023212"/>
    </source>
</evidence>
<evidence type="ECO:0000313" key="12">
    <source>
        <dbReference type="EMBL" id="CAI8045319.1"/>
    </source>
</evidence>
<comment type="subcellular location">
    <subcellularLocation>
        <location evidence="1">Cytoplasm</location>
        <location evidence="1">Cytoskeleton</location>
    </subcellularLocation>
</comment>
<dbReference type="PANTHER" id="PTHR23333">
    <property type="entry name" value="UBX DOMAIN CONTAINING PROTEIN"/>
    <property type="match status" value="1"/>
</dbReference>
<gene>
    <name evidence="12" type="ORF">GBAR_LOCUS25071</name>
</gene>
<dbReference type="GO" id="GO:0005856">
    <property type="term" value="C:cytoskeleton"/>
    <property type="evidence" value="ECO:0007669"/>
    <property type="project" value="UniProtKB-SubCell"/>
</dbReference>